<evidence type="ECO:0000256" key="1">
    <source>
        <dbReference type="ARBA" id="ARBA00006889"/>
    </source>
</evidence>
<evidence type="ECO:0000256" key="3">
    <source>
        <dbReference type="SAM" id="SignalP"/>
    </source>
</evidence>
<feature type="region of interest" description="Disordered" evidence="2">
    <location>
        <begin position="73"/>
        <end position="120"/>
    </location>
</feature>
<dbReference type="GO" id="GO:0036094">
    <property type="term" value="F:small molecule binding"/>
    <property type="evidence" value="ECO:0007669"/>
    <property type="project" value="InterPro"/>
</dbReference>
<accession>A0A5E4AAP7</accession>
<reference evidence="4" key="1">
    <citation type="submission" date="2019-04" db="EMBL/GenBank/DDBJ databases">
        <authorList>
            <person name="Alioto T."/>
            <person name="Alioto T."/>
        </authorList>
    </citation>
    <scope>NUCLEOTIDE SEQUENCE [LARGE SCALE GENOMIC DNA]</scope>
</reference>
<dbReference type="AlphaFoldDB" id="A0A5E4AAP7"/>
<organism evidence="4 5">
    <name type="scientific">Marmota monax</name>
    <name type="common">Woodchuck</name>
    <dbReference type="NCBI Taxonomy" id="9995"/>
    <lineage>
        <taxon>Eukaryota</taxon>
        <taxon>Metazoa</taxon>
        <taxon>Chordata</taxon>
        <taxon>Craniata</taxon>
        <taxon>Vertebrata</taxon>
        <taxon>Euteleostomi</taxon>
        <taxon>Mammalia</taxon>
        <taxon>Eutheria</taxon>
        <taxon>Euarchontoglires</taxon>
        <taxon>Glires</taxon>
        <taxon>Rodentia</taxon>
        <taxon>Sciuromorpha</taxon>
        <taxon>Sciuridae</taxon>
        <taxon>Xerinae</taxon>
        <taxon>Marmotini</taxon>
        <taxon>Marmota</taxon>
    </lineage>
</organism>
<sequence length="665" mass="71506">MRVLQLGALLVLVFMPSTQLVWLGRLNPKQLLGPWYLLAVASHEKGFMVEKNTKYVEGVMVTLTPENNLKVLSTRHGSPAGPPHTSLHPQLPQAASSGHGGCSVSLSGDAGDSRLPARIPGSLNMRERGQHQLHTRSPVAHVHAVEEGFISPRGPWGPCPPGEPLPTLWSHTLDASGGATLVTGIHPLDLSSSLRPCGGLLLWGLALFHVKSLPLPQTDPAGALACSMWTWVSGQVTGSGWHLPDSLSPHSRVSWQLGHQGDPSLQPPGRLTKQGRGEPVSSHGSFLSRLEGCTQNAMELSRQSSRWVFENPVLAWSPLEDSRPVGMARAGRMAPEVLVQLFTGSCRTCLGWELGASPRGEKSLTPRQSMWPSRSLPLMPDTCGASQPRALGSSLGAESRVPAQWLATSLETALGVLQYRVLGTNFRDYAIVLTQMEVEEEAFNTLELYSEWRLSGGHRSKPLCPRPLCWGILAAGPPRVPGAVPLPQAGWRWPAGRPCSSSPNGAGTWASYPSSRPSCRRTVSVLKWPGEVRQAQCPQITLGATSCFLPVGDFLEFPPSQACGMVGDRARHSGSSHSWPRLTFQSPVHAGSSSKWQCPRVPVEHAPLSSQQPGGGVGWLLPEALAPANKGFHKQTPLVYLTGPHSVHARQVEELDRSTQEGGAP</sequence>
<feature type="signal peptide" evidence="3">
    <location>
        <begin position="1"/>
        <end position="20"/>
    </location>
</feature>
<comment type="similarity">
    <text evidence="1">Belongs to the calycin superfamily. Lipocalin family.</text>
</comment>
<dbReference type="PROSITE" id="PS00213">
    <property type="entry name" value="LIPOCALIN"/>
    <property type="match status" value="1"/>
</dbReference>
<feature type="chain" id="PRO_5022662759" description="Lipocalin/cytosolic fatty-acid binding domain-containing protein" evidence="3">
    <location>
        <begin position="21"/>
        <end position="665"/>
    </location>
</feature>
<feature type="region of interest" description="Disordered" evidence="2">
    <location>
        <begin position="256"/>
        <end position="283"/>
    </location>
</feature>
<protein>
    <recommendedName>
        <fullName evidence="6">Lipocalin/cytosolic fatty-acid binding domain-containing protein</fullName>
    </recommendedName>
</protein>
<evidence type="ECO:0008006" key="6">
    <source>
        <dbReference type="Google" id="ProtNLM"/>
    </source>
</evidence>
<dbReference type="PANTHER" id="PTHR11430:SF10">
    <property type="entry name" value="EPIDIDYMAL-SPECIFIC LIPOCALIN-6"/>
    <property type="match status" value="1"/>
</dbReference>
<keyword evidence="5" id="KW-1185">Reference proteome</keyword>
<dbReference type="PANTHER" id="PTHR11430">
    <property type="entry name" value="LIPOCALIN"/>
    <property type="match status" value="1"/>
</dbReference>
<dbReference type="EMBL" id="CABDUW010000036">
    <property type="protein sequence ID" value="VTJ54244.1"/>
    <property type="molecule type" value="Genomic_DNA"/>
</dbReference>
<evidence type="ECO:0000313" key="5">
    <source>
        <dbReference type="Proteomes" id="UP000335636"/>
    </source>
</evidence>
<dbReference type="InterPro" id="IPR002345">
    <property type="entry name" value="Lipocalin"/>
</dbReference>
<evidence type="ECO:0000256" key="2">
    <source>
        <dbReference type="SAM" id="MobiDB-lite"/>
    </source>
</evidence>
<dbReference type="InterPro" id="IPR012674">
    <property type="entry name" value="Calycin"/>
</dbReference>
<keyword evidence="3" id="KW-0732">Signal</keyword>
<dbReference type="InterPro" id="IPR022272">
    <property type="entry name" value="Lipocalin_CS"/>
</dbReference>
<dbReference type="Proteomes" id="UP000335636">
    <property type="component" value="Unassembled WGS sequence"/>
</dbReference>
<dbReference type="SUPFAM" id="SSF50814">
    <property type="entry name" value="Lipocalins"/>
    <property type="match status" value="1"/>
</dbReference>
<dbReference type="Gene3D" id="2.40.128.20">
    <property type="match status" value="1"/>
</dbReference>
<proteinExistence type="inferred from homology"/>
<evidence type="ECO:0000313" key="4">
    <source>
        <dbReference type="EMBL" id="VTJ54244.1"/>
    </source>
</evidence>
<comment type="caution">
    <text evidence="4">The sequence shown here is derived from an EMBL/GenBank/DDBJ whole genome shotgun (WGS) entry which is preliminary data.</text>
</comment>
<gene>
    <name evidence="4" type="ORF">MONAX_5E014249</name>
</gene>
<name>A0A5E4AAP7_MARMO</name>